<evidence type="ECO:0000313" key="2">
    <source>
        <dbReference type="EMBL" id="KAL0416854.1"/>
    </source>
</evidence>
<reference evidence="2" key="1">
    <citation type="submission" date="2020-06" db="EMBL/GenBank/DDBJ databases">
        <authorList>
            <person name="Li T."/>
            <person name="Hu X."/>
            <person name="Zhang T."/>
            <person name="Song X."/>
            <person name="Zhang H."/>
            <person name="Dai N."/>
            <person name="Sheng W."/>
            <person name="Hou X."/>
            <person name="Wei L."/>
        </authorList>
    </citation>
    <scope>NUCLEOTIDE SEQUENCE</scope>
    <source>
        <strain evidence="2">KEN1</strain>
        <tissue evidence="2">Leaf</tissue>
    </source>
</reference>
<evidence type="ECO:0000256" key="1">
    <source>
        <dbReference type="SAM" id="MobiDB-lite"/>
    </source>
</evidence>
<gene>
    <name evidence="2" type="ORF">Slati_3517300</name>
</gene>
<proteinExistence type="predicted"/>
<sequence>MEQAAWILHAMAPPRVSHSVAPPPIEAPPMVSAAPIDDAARVSPIRESPPR</sequence>
<accession>A0AAW2UIN7</accession>
<name>A0AAW2UIN7_9LAMI</name>
<comment type="caution">
    <text evidence="2">The sequence shown here is derived from an EMBL/GenBank/DDBJ whole genome shotgun (WGS) entry which is preliminary data.</text>
</comment>
<dbReference type="AlphaFoldDB" id="A0AAW2UIN7"/>
<dbReference type="EMBL" id="JACGWN010000012">
    <property type="protein sequence ID" value="KAL0416854.1"/>
    <property type="molecule type" value="Genomic_DNA"/>
</dbReference>
<reference evidence="2" key="2">
    <citation type="journal article" date="2024" name="Plant">
        <title>Genomic evolution and insights into agronomic trait innovations of Sesamum species.</title>
        <authorList>
            <person name="Miao H."/>
            <person name="Wang L."/>
            <person name="Qu L."/>
            <person name="Liu H."/>
            <person name="Sun Y."/>
            <person name="Le M."/>
            <person name="Wang Q."/>
            <person name="Wei S."/>
            <person name="Zheng Y."/>
            <person name="Lin W."/>
            <person name="Duan Y."/>
            <person name="Cao H."/>
            <person name="Xiong S."/>
            <person name="Wang X."/>
            <person name="Wei L."/>
            <person name="Li C."/>
            <person name="Ma Q."/>
            <person name="Ju M."/>
            <person name="Zhao R."/>
            <person name="Li G."/>
            <person name="Mu C."/>
            <person name="Tian Q."/>
            <person name="Mei H."/>
            <person name="Zhang T."/>
            <person name="Gao T."/>
            <person name="Zhang H."/>
        </authorList>
    </citation>
    <scope>NUCLEOTIDE SEQUENCE</scope>
    <source>
        <strain evidence="2">KEN1</strain>
    </source>
</reference>
<feature type="region of interest" description="Disordered" evidence="1">
    <location>
        <begin position="17"/>
        <end position="51"/>
    </location>
</feature>
<organism evidence="2">
    <name type="scientific">Sesamum latifolium</name>
    <dbReference type="NCBI Taxonomy" id="2727402"/>
    <lineage>
        <taxon>Eukaryota</taxon>
        <taxon>Viridiplantae</taxon>
        <taxon>Streptophyta</taxon>
        <taxon>Embryophyta</taxon>
        <taxon>Tracheophyta</taxon>
        <taxon>Spermatophyta</taxon>
        <taxon>Magnoliopsida</taxon>
        <taxon>eudicotyledons</taxon>
        <taxon>Gunneridae</taxon>
        <taxon>Pentapetalae</taxon>
        <taxon>asterids</taxon>
        <taxon>lamiids</taxon>
        <taxon>Lamiales</taxon>
        <taxon>Pedaliaceae</taxon>
        <taxon>Sesamum</taxon>
    </lineage>
</organism>
<protein>
    <submittedName>
        <fullName evidence="2">Uncharacterized protein</fullName>
    </submittedName>
</protein>